<dbReference type="RefSeq" id="WP_009365512.1">
    <property type="nucleotide sequence ID" value="NZ_ALJD01000002.1"/>
</dbReference>
<accession>J3EZQ1</accession>
<dbReference type="Proteomes" id="UP000007813">
    <property type="component" value="Unassembled WGS sequence"/>
</dbReference>
<reference evidence="1 2" key="1">
    <citation type="journal article" date="2012" name="J. Bacteriol.">
        <title>Draft Genome Sequence of the Extremely Halophilic Archaeon Halogranum salarium B-1T.</title>
        <authorList>
            <person name="Kim K.K."/>
            <person name="Lee K.C."/>
            <person name="Lee J.S."/>
        </authorList>
    </citation>
    <scope>NUCLEOTIDE SEQUENCE [LARGE SCALE GENOMIC DNA]</scope>
    <source>
        <strain evidence="1 2">B-1</strain>
    </source>
</reference>
<name>J3EZQ1_9EURY</name>
<protein>
    <submittedName>
        <fullName evidence="1">Uncharacterized protein</fullName>
    </submittedName>
</protein>
<evidence type="ECO:0000313" key="2">
    <source>
        <dbReference type="Proteomes" id="UP000007813"/>
    </source>
</evidence>
<proteinExistence type="predicted"/>
<sequence length="52" mass="5763">MSDRFGDVAVHEVVLTPDRRIVVITDCDDHPMEKATSGSATARRISGRCRAY</sequence>
<organism evidence="1 2">
    <name type="scientific">Halogranum salarium B-1</name>
    <dbReference type="NCBI Taxonomy" id="1210908"/>
    <lineage>
        <taxon>Archaea</taxon>
        <taxon>Methanobacteriati</taxon>
        <taxon>Methanobacteriota</taxon>
        <taxon>Stenosarchaea group</taxon>
        <taxon>Halobacteria</taxon>
        <taxon>Halobacteriales</taxon>
        <taxon>Haloferacaceae</taxon>
    </lineage>
</organism>
<comment type="caution">
    <text evidence="1">The sequence shown here is derived from an EMBL/GenBank/DDBJ whole genome shotgun (WGS) entry which is preliminary data.</text>
</comment>
<dbReference type="AlphaFoldDB" id="J3EZQ1"/>
<dbReference type="EMBL" id="ALJD01000002">
    <property type="protein sequence ID" value="EJN61127.1"/>
    <property type="molecule type" value="Genomic_DNA"/>
</dbReference>
<evidence type="ECO:0000313" key="1">
    <source>
        <dbReference type="EMBL" id="EJN61127.1"/>
    </source>
</evidence>
<gene>
    <name evidence="1" type="ORF">HSB1_01680</name>
</gene>